<feature type="domain" description="Lon N-terminal" evidence="13">
    <location>
        <begin position="802"/>
        <end position="993"/>
    </location>
</feature>
<dbReference type="FunFam" id="2.60.120.260:FF:000142">
    <property type="entry name" value="Beta-galactosidase"/>
    <property type="match status" value="1"/>
</dbReference>
<dbReference type="AlphaFoldDB" id="A0A6A3CKI2"/>
<evidence type="ECO:0000259" key="13">
    <source>
        <dbReference type="PROSITE" id="PS51787"/>
    </source>
</evidence>
<dbReference type="Gene3D" id="2.60.120.260">
    <property type="entry name" value="Galactose-binding domain-like"/>
    <property type="match status" value="1"/>
</dbReference>
<evidence type="ECO:0000256" key="11">
    <source>
        <dbReference type="SAM" id="Coils"/>
    </source>
</evidence>
<keyword evidence="8 9" id="KW-0326">Glycosidase</keyword>
<name>A0A6A3CKI2_HIBSY</name>
<organism evidence="14 15">
    <name type="scientific">Hibiscus syriacus</name>
    <name type="common">Rose of Sharon</name>
    <dbReference type="NCBI Taxonomy" id="106335"/>
    <lineage>
        <taxon>Eukaryota</taxon>
        <taxon>Viridiplantae</taxon>
        <taxon>Streptophyta</taxon>
        <taxon>Embryophyta</taxon>
        <taxon>Tracheophyta</taxon>
        <taxon>Spermatophyta</taxon>
        <taxon>Magnoliopsida</taxon>
        <taxon>eudicotyledons</taxon>
        <taxon>Gunneridae</taxon>
        <taxon>Pentapetalae</taxon>
        <taxon>rosids</taxon>
        <taxon>malvids</taxon>
        <taxon>Malvales</taxon>
        <taxon>Malvaceae</taxon>
        <taxon>Malvoideae</taxon>
        <taxon>Hibiscus</taxon>
    </lineage>
</organism>
<feature type="chain" id="PRO_5025400591" description="Beta-galactosidase" evidence="12">
    <location>
        <begin position="22"/>
        <end position="1009"/>
    </location>
</feature>
<dbReference type="InterPro" id="IPR019801">
    <property type="entry name" value="Glyco_hydro_35_CS"/>
</dbReference>
<dbReference type="InterPro" id="IPR031330">
    <property type="entry name" value="Gly_Hdrlase_35_cat"/>
</dbReference>
<keyword evidence="15" id="KW-1185">Reference proteome</keyword>
<dbReference type="InterPro" id="IPR015947">
    <property type="entry name" value="PUA-like_sf"/>
</dbReference>
<dbReference type="PROSITE" id="PS51787">
    <property type="entry name" value="LON_N"/>
    <property type="match status" value="1"/>
</dbReference>
<evidence type="ECO:0000256" key="12">
    <source>
        <dbReference type="SAM" id="SignalP"/>
    </source>
</evidence>
<dbReference type="InterPro" id="IPR048913">
    <property type="entry name" value="BetaGal_gal-bd"/>
</dbReference>
<dbReference type="InterPro" id="IPR001944">
    <property type="entry name" value="Glycoside_Hdrlase_35"/>
</dbReference>
<keyword evidence="11" id="KW-0175">Coiled coil</keyword>
<comment type="catalytic activity">
    <reaction evidence="1 9">
        <text>Hydrolysis of terminal non-reducing beta-D-galactose residues in beta-D-galactosides.</text>
        <dbReference type="EC" id="3.2.1.23"/>
    </reaction>
</comment>
<dbReference type="Pfam" id="PF01301">
    <property type="entry name" value="Glyco_hydro_35"/>
    <property type="match status" value="1"/>
</dbReference>
<dbReference type="PANTHER" id="PTHR23421">
    <property type="entry name" value="BETA-GALACTOSIDASE RELATED"/>
    <property type="match status" value="1"/>
</dbReference>
<comment type="caution">
    <text evidence="14">The sequence shown here is derived from an EMBL/GenBank/DDBJ whole genome shotgun (WGS) entry which is preliminary data.</text>
</comment>
<dbReference type="SUPFAM" id="SSF51445">
    <property type="entry name" value="(Trans)glycosidases"/>
    <property type="match status" value="1"/>
</dbReference>
<proteinExistence type="inferred from homology"/>
<evidence type="ECO:0000256" key="2">
    <source>
        <dbReference type="ARBA" id="ARBA00004271"/>
    </source>
</evidence>
<dbReference type="InterPro" id="IPR046336">
    <property type="entry name" value="Lon_prtase_N_sf"/>
</dbReference>
<dbReference type="SMART" id="SM00464">
    <property type="entry name" value="LON"/>
    <property type="match status" value="1"/>
</dbReference>
<feature type="signal peptide" evidence="12">
    <location>
        <begin position="1"/>
        <end position="21"/>
    </location>
</feature>
<evidence type="ECO:0000313" key="14">
    <source>
        <dbReference type="EMBL" id="KAE8729247.1"/>
    </source>
</evidence>
<evidence type="ECO:0000256" key="9">
    <source>
        <dbReference type="RuleBase" id="RU000675"/>
    </source>
</evidence>
<dbReference type="EMBL" id="VEPZ02000231">
    <property type="protein sequence ID" value="KAE8729247.1"/>
    <property type="molecule type" value="Genomic_DNA"/>
</dbReference>
<dbReference type="InterPro" id="IPR017853">
    <property type="entry name" value="GH"/>
</dbReference>
<feature type="coiled-coil region" evidence="11">
    <location>
        <begin position="965"/>
        <end position="999"/>
    </location>
</feature>
<dbReference type="FunFam" id="3.20.20.80:FF:000021">
    <property type="entry name" value="Beta-galactosidase"/>
    <property type="match status" value="1"/>
</dbReference>
<dbReference type="InterPro" id="IPR008979">
    <property type="entry name" value="Galactose-bd-like_sf"/>
</dbReference>
<keyword evidence="5" id="KW-0052">Apoplast</keyword>
<dbReference type="SUPFAM" id="SSF88697">
    <property type="entry name" value="PUA domain-like"/>
    <property type="match status" value="1"/>
</dbReference>
<dbReference type="Proteomes" id="UP000436088">
    <property type="component" value="Unassembled WGS sequence"/>
</dbReference>
<evidence type="ECO:0000256" key="7">
    <source>
        <dbReference type="ARBA" id="ARBA00022801"/>
    </source>
</evidence>
<dbReference type="GO" id="GO:0004565">
    <property type="term" value="F:beta-galactosidase activity"/>
    <property type="evidence" value="ECO:0007669"/>
    <property type="project" value="UniProtKB-EC"/>
</dbReference>
<dbReference type="Gene3D" id="3.20.20.80">
    <property type="entry name" value="Glycosidases"/>
    <property type="match status" value="1"/>
</dbReference>
<dbReference type="FunFam" id="2.60.120.260:FF:000076">
    <property type="entry name" value="Beta-galactosidase"/>
    <property type="match status" value="1"/>
</dbReference>
<evidence type="ECO:0000256" key="4">
    <source>
        <dbReference type="ARBA" id="ARBA00012756"/>
    </source>
</evidence>
<dbReference type="GO" id="GO:0005975">
    <property type="term" value="P:carbohydrate metabolic process"/>
    <property type="evidence" value="ECO:0007669"/>
    <property type="project" value="InterPro"/>
</dbReference>
<gene>
    <name evidence="14" type="ORF">F3Y22_tig00003725pilonHSYRG00221</name>
</gene>
<comment type="subcellular location">
    <subcellularLocation>
        <location evidence="2">Secreted</location>
        <location evidence="2">Extracellular space</location>
        <location evidence="2">Apoplast</location>
    </subcellularLocation>
</comment>
<evidence type="ECO:0000256" key="6">
    <source>
        <dbReference type="ARBA" id="ARBA00022729"/>
    </source>
</evidence>
<evidence type="ECO:0000256" key="5">
    <source>
        <dbReference type="ARBA" id="ARBA00022523"/>
    </source>
</evidence>
<evidence type="ECO:0000313" key="15">
    <source>
        <dbReference type="Proteomes" id="UP000436088"/>
    </source>
</evidence>
<evidence type="ECO:0000256" key="8">
    <source>
        <dbReference type="ARBA" id="ARBA00023295"/>
    </source>
</evidence>
<reference evidence="14" key="1">
    <citation type="submission" date="2019-09" db="EMBL/GenBank/DDBJ databases">
        <title>Draft genome information of white flower Hibiscus syriacus.</title>
        <authorList>
            <person name="Kim Y.-M."/>
        </authorList>
    </citation>
    <scope>NUCLEOTIDE SEQUENCE [LARGE SCALE GENOMIC DNA]</scope>
    <source>
        <strain evidence="14">YM2019G1</strain>
    </source>
</reference>
<dbReference type="GO" id="GO:0048046">
    <property type="term" value="C:apoplast"/>
    <property type="evidence" value="ECO:0007669"/>
    <property type="project" value="UniProtKB-SubCell"/>
</dbReference>
<dbReference type="PRINTS" id="PR00742">
    <property type="entry name" value="GLHYDRLASE35"/>
</dbReference>
<sequence>METSSVSKLLILFFTVLFVSSKLIHCTITYDKKSIIINGKRRILISGSIHYPRSTPDMWESLIQKAKDGGLDVIDTYVFWNGHEPSPGNYNFEGRYDLVRFIKMVQKMGLYANLRIGPYVCAEWNFGGFPVWLKYVPGISFRTDNEPFKRAMQGFTQKIVEMMKNEKLFASQGGPIILSQIENEYGPESKALGAAGHAYINWAAKMAVGLDTRVPWVMCKEDDTPDPVINTCNGFYCDAFSPNKPYKPKLWTEAWSGWFTEFGGAIHHRPVQDLAFAVARFIQKGGAYINYYMYHGGTNFGRTAGGPFITTSYDYDAPIDEYGLIRQPKYDHLKELHRAIKLCEHALVSSDPTVTSLGTYHQAHVFSSNGSCAVFLSNYNTKSVARVIFNNRHYNLPPWSISILPDCRNVVFNTAKVRVKTSHTHMLATSSKMFSWETYDESISSLGESSRLIANELLEQMNVTRDTSDYLCVDISPSESFLRGGQKPTLNVDSAGHALHVYINGQFSGSAYGTRKDRGFTFTGPVNLHAGTNHISLVSISVGLPNVGLHYETWKTGIVGVFLNGLDQGKKDLTWQKWSYQVGLKGEAMNLVSPDGVSSVEWIRGLIAARRQSMTWYKAYFDAPVGNDPLALDMRSMGKGQVWINGQSLGRYWMAYGNGECGTCSYSGTFRPTKCQSGCGHPTQRWYHVPRSWLKPRKNLLVLFEELGGDATKISLFGKISNSFWSYVNVSPSIHPSFFPHSPTFDKPQRRQSLSFEPQLEPLLQTIFIPQSRRLQKLSSLRCSASSFPEKHRADPAKSDDVVELPLFPLPLVLFPGSVLPLQIFEFRYRIMMHTLLHTDLRFGLIFSDHESGTSSVGCVGEIIKHERLVDDRFFLICKGKERFRVTSVVRTKPYLVAEVNWLEDRPSGDEDLEGLANEVESCMKDVIRLSNRLNEKPGKEAHDLRRNLFPTPFSFFVGSTFEGAPREQQALLELEDTAARLKREKETLRNTLNYLSAASAVKDVFPSS</sequence>
<protein>
    <recommendedName>
        <fullName evidence="4 9">Beta-galactosidase</fullName>
        <ecNumber evidence="4 9">3.2.1.23</ecNumber>
    </recommendedName>
</protein>
<accession>A0A6A3CKI2</accession>
<dbReference type="PROSITE" id="PS01182">
    <property type="entry name" value="GLYCOSYL_HYDROL_F35"/>
    <property type="match status" value="1"/>
</dbReference>
<dbReference type="Pfam" id="PF17834">
    <property type="entry name" value="GHD"/>
    <property type="match status" value="1"/>
</dbReference>
<evidence type="ECO:0000256" key="3">
    <source>
        <dbReference type="ARBA" id="ARBA00009809"/>
    </source>
</evidence>
<dbReference type="InterPro" id="IPR041392">
    <property type="entry name" value="GHD"/>
</dbReference>
<evidence type="ECO:0000256" key="1">
    <source>
        <dbReference type="ARBA" id="ARBA00001412"/>
    </source>
</evidence>
<keyword evidence="7 9" id="KW-0378">Hydrolase</keyword>
<dbReference type="EC" id="3.2.1.23" evidence="4 9"/>
<dbReference type="Gene3D" id="2.30.130.40">
    <property type="entry name" value="LON domain-like"/>
    <property type="match status" value="1"/>
</dbReference>
<evidence type="ECO:0000256" key="10">
    <source>
        <dbReference type="RuleBase" id="RU003679"/>
    </source>
</evidence>
<keyword evidence="6 12" id="KW-0732">Signal</keyword>
<dbReference type="InterPro" id="IPR003111">
    <property type="entry name" value="Lon_prtase_N"/>
</dbReference>
<dbReference type="SUPFAM" id="SSF49785">
    <property type="entry name" value="Galactose-binding domain-like"/>
    <property type="match status" value="2"/>
</dbReference>
<dbReference type="Pfam" id="PF02190">
    <property type="entry name" value="LON_substr_bdg"/>
    <property type="match status" value="1"/>
</dbReference>
<dbReference type="Pfam" id="PF21467">
    <property type="entry name" value="BetaGal_gal-bd"/>
    <property type="match status" value="1"/>
</dbReference>
<comment type="similarity">
    <text evidence="3 10">Belongs to the glycosyl hydrolase 35 family.</text>
</comment>